<organism evidence="1 2">
    <name type="scientific">Streptomyces alanosinicus</name>
    <dbReference type="NCBI Taxonomy" id="68171"/>
    <lineage>
        <taxon>Bacteria</taxon>
        <taxon>Bacillati</taxon>
        <taxon>Actinomycetota</taxon>
        <taxon>Actinomycetes</taxon>
        <taxon>Kitasatosporales</taxon>
        <taxon>Streptomycetaceae</taxon>
        <taxon>Streptomyces</taxon>
    </lineage>
</organism>
<accession>A0A919D601</accession>
<name>A0A919D601_9ACTN</name>
<dbReference type="AlphaFoldDB" id="A0A919D601"/>
<keyword evidence="2" id="KW-1185">Reference proteome</keyword>
<reference evidence="1" key="1">
    <citation type="journal article" date="2014" name="Int. J. Syst. Evol. Microbiol.">
        <title>Complete genome sequence of Corynebacterium casei LMG S-19264T (=DSM 44701T), isolated from a smear-ripened cheese.</title>
        <authorList>
            <consortium name="US DOE Joint Genome Institute (JGI-PGF)"/>
            <person name="Walter F."/>
            <person name="Albersmeier A."/>
            <person name="Kalinowski J."/>
            <person name="Ruckert C."/>
        </authorList>
    </citation>
    <scope>NUCLEOTIDE SEQUENCE</scope>
    <source>
        <strain evidence="1">JCM 4714</strain>
    </source>
</reference>
<evidence type="ECO:0000313" key="2">
    <source>
        <dbReference type="Proteomes" id="UP000655443"/>
    </source>
</evidence>
<comment type="caution">
    <text evidence="1">The sequence shown here is derived from an EMBL/GenBank/DDBJ whole genome shotgun (WGS) entry which is preliminary data.</text>
</comment>
<sequence length="119" mass="13590">MAVMSPRSPVPDAAQVLRARYTHRLPTRLEDLTGPDHGTVDLPLHVVWSGRRSYDLTGLKSRISLYRTVLAEGQRQDLEVFLNRDLLISQWPILRTLISRFVRDAWEDAFPELANAKAP</sequence>
<dbReference type="EMBL" id="BMVG01000026">
    <property type="protein sequence ID" value="GHE11103.1"/>
    <property type="molecule type" value="Genomic_DNA"/>
</dbReference>
<reference evidence="1" key="2">
    <citation type="submission" date="2020-09" db="EMBL/GenBank/DDBJ databases">
        <authorList>
            <person name="Sun Q."/>
            <person name="Ohkuma M."/>
        </authorList>
    </citation>
    <scope>NUCLEOTIDE SEQUENCE</scope>
    <source>
        <strain evidence="1">JCM 4714</strain>
    </source>
</reference>
<evidence type="ECO:0000313" key="1">
    <source>
        <dbReference type="EMBL" id="GHE11103.1"/>
    </source>
</evidence>
<proteinExistence type="predicted"/>
<dbReference type="Proteomes" id="UP000655443">
    <property type="component" value="Unassembled WGS sequence"/>
</dbReference>
<gene>
    <name evidence="1" type="ORF">GCM10010339_69570</name>
</gene>
<dbReference type="RefSeq" id="WP_189957592.1">
    <property type="nucleotide sequence ID" value="NZ_BMVG01000026.1"/>
</dbReference>
<protein>
    <submittedName>
        <fullName evidence="1">Uncharacterized protein</fullName>
    </submittedName>
</protein>